<dbReference type="AlphaFoldDB" id="B8CSI2"/>
<keyword evidence="4" id="KW-1185">Reference proteome</keyword>
<feature type="transmembrane region" description="Helical" evidence="1">
    <location>
        <begin position="20"/>
        <end position="37"/>
    </location>
</feature>
<dbReference type="KEGG" id="swp:swp_3935"/>
<reference evidence="3 4" key="1">
    <citation type="journal article" date="2008" name="PLoS ONE">
        <title>Environmental adaptation: genomic analysis of the piezotolerant and psychrotolerant deep-sea iron reducing bacterium Shewanella piezotolerans WP3.</title>
        <authorList>
            <person name="Wang F."/>
            <person name="Wang J."/>
            <person name="Jian H."/>
            <person name="Zhang B."/>
            <person name="Li S."/>
            <person name="Wang F."/>
            <person name="Zeng X."/>
            <person name="Gao L."/>
            <person name="Bartlett D.H."/>
            <person name="Yu J."/>
            <person name="Hu S."/>
            <person name="Xiao X."/>
        </authorList>
    </citation>
    <scope>NUCLEOTIDE SEQUENCE [LARGE SCALE GENOMIC DNA]</scope>
    <source>
        <strain evidence="4">WP3 / JCM 13877</strain>
    </source>
</reference>
<evidence type="ECO:0000313" key="4">
    <source>
        <dbReference type="Proteomes" id="UP000000753"/>
    </source>
</evidence>
<evidence type="ECO:0000259" key="2">
    <source>
        <dbReference type="Pfam" id="PF13511"/>
    </source>
</evidence>
<name>B8CSI2_SHEPW</name>
<proteinExistence type="predicted"/>
<evidence type="ECO:0000313" key="3">
    <source>
        <dbReference type="EMBL" id="ACJ30608.1"/>
    </source>
</evidence>
<dbReference type="Pfam" id="PF13511">
    <property type="entry name" value="DUF4124"/>
    <property type="match status" value="1"/>
</dbReference>
<keyword evidence="1" id="KW-0472">Membrane</keyword>
<dbReference type="Proteomes" id="UP000000753">
    <property type="component" value="Chromosome"/>
</dbReference>
<dbReference type="STRING" id="225849.swp_3935"/>
<dbReference type="RefSeq" id="WP_020913949.1">
    <property type="nucleotide sequence ID" value="NC_011566.1"/>
</dbReference>
<accession>B8CSI2</accession>
<evidence type="ECO:0000256" key="1">
    <source>
        <dbReference type="SAM" id="Phobius"/>
    </source>
</evidence>
<dbReference type="HOGENOM" id="CLU_108835_3_0_6"/>
<keyword evidence="1" id="KW-1133">Transmembrane helix</keyword>
<keyword evidence="1" id="KW-0812">Transmembrane</keyword>
<feature type="domain" description="DUF4124" evidence="2">
    <location>
        <begin position="36"/>
        <end position="74"/>
    </location>
</feature>
<dbReference type="EMBL" id="CP000472">
    <property type="protein sequence ID" value="ACJ30608.1"/>
    <property type="molecule type" value="Genomic_DNA"/>
</dbReference>
<gene>
    <name evidence="3" type="ordered locus">swp_3935</name>
</gene>
<organism evidence="3 4">
    <name type="scientific">Shewanella piezotolerans (strain WP3 / JCM 13877)</name>
    <dbReference type="NCBI Taxonomy" id="225849"/>
    <lineage>
        <taxon>Bacteria</taxon>
        <taxon>Pseudomonadati</taxon>
        <taxon>Pseudomonadota</taxon>
        <taxon>Gammaproteobacteria</taxon>
        <taxon>Alteromonadales</taxon>
        <taxon>Shewanellaceae</taxon>
        <taxon>Shewanella</taxon>
    </lineage>
</organism>
<protein>
    <recommendedName>
        <fullName evidence="2">DUF4124 domain-containing protein</fullName>
    </recommendedName>
</protein>
<dbReference type="eggNOG" id="ENOG50339YA">
    <property type="taxonomic scope" value="Bacteria"/>
</dbReference>
<sequence>MLLTPITFAALRSSIQSVLVHPFLVLLFFFAMFINLFSTHAYATEIYTWVDEHGVTHYSQEPPEQKQVTKIYSEDIKPAKIGSVSPKAPVTTKAEASELEKIATSIKGSDNAQAKVICDNAKHSLNVLISHSKLNKQNKETGESIAMTEEQRQTAIKEQKQRISLFCSK</sequence>
<dbReference type="InterPro" id="IPR025392">
    <property type="entry name" value="DUF4124"/>
</dbReference>